<gene>
    <name evidence="2" type="ORF">QRT05_11950</name>
</gene>
<feature type="region of interest" description="Disordered" evidence="1">
    <location>
        <begin position="19"/>
        <end position="65"/>
    </location>
</feature>
<protein>
    <submittedName>
        <fullName evidence="2">Uncharacterized protein</fullName>
    </submittedName>
</protein>
<dbReference type="Proteomes" id="UP001321453">
    <property type="component" value="Unassembled WGS sequence"/>
</dbReference>
<organism evidence="2 3">
    <name type="scientific">Cellulomonas edaphi</name>
    <dbReference type="NCBI Taxonomy" id="3053468"/>
    <lineage>
        <taxon>Bacteria</taxon>
        <taxon>Bacillati</taxon>
        <taxon>Actinomycetota</taxon>
        <taxon>Actinomycetes</taxon>
        <taxon>Micrococcales</taxon>
        <taxon>Cellulomonadaceae</taxon>
        <taxon>Cellulomonas</taxon>
    </lineage>
</organism>
<sequence>MAPQRDPGPGVAAGIDAALRRARERRDAAGELGPPMVDDPATTVSTGAPPSTEAGREPGEEPSEP</sequence>
<comment type="caution">
    <text evidence="2">The sequence shown here is derived from an EMBL/GenBank/DDBJ whole genome shotgun (WGS) entry which is preliminary data.</text>
</comment>
<evidence type="ECO:0000313" key="3">
    <source>
        <dbReference type="Proteomes" id="UP001321453"/>
    </source>
</evidence>
<reference evidence="2 3" key="1">
    <citation type="submission" date="2023-06" db="EMBL/GenBank/DDBJ databases">
        <title>Cellulomonas sp. MW9 Whole genome sequence.</title>
        <authorList>
            <person name="Park S."/>
        </authorList>
    </citation>
    <scope>NUCLEOTIDE SEQUENCE [LARGE SCALE GENOMIC DNA]</scope>
    <source>
        <strain evidence="2 3">MW9</strain>
    </source>
</reference>
<dbReference type="EMBL" id="JAUCGR010000003">
    <property type="protein sequence ID" value="MDM7832049.1"/>
    <property type="molecule type" value="Genomic_DNA"/>
</dbReference>
<dbReference type="RefSeq" id="WP_289447500.1">
    <property type="nucleotide sequence ID" value="NZ_JAUCGR010000003.1"/>
</dbReference>
<name>A0ABT7S8U5_9CELL</name>
<proteinExistence type="predicted"/>
<evidence type="ECO:0000313" key="2">
    <source>
        <dbReference type="EMBL" id="MDM7832049.1"/>
    </source>
</evidence>
<feature type="compositionally biased region" description="Basic and acidic residues" evidence="1">
    <location>
        <begin position="19"/>
        <end position="29"/>
    </location>
</feature>
<evidence type="ECO:0000256" key="1">
    <source>
        <dbReference type="SAM" id="MobiDB-lite"/>
    </source>
</evidence>
<keyword evidence="3" id="KW-1185">Reference proteome</keyword>
<accession>A0ABT7S8U5</accession>